<feature type="compositionally biased region" description="Acidic residues" evidence="1">
    <location>
        <begin position="119"/>
        <end position="133"/>
    </location>
</feature>
<reference evidence="2 4" key="1">
    <citation type="journal article" date="2012" name="Nature">
        <title>Algal genomes reveal evolutionary mosaicism and the fate of nucleomorphs.</title>
        <authorList>
            <consortium name="DOE Joint Genome Institute"/>
            <person name="Curtis B.A."/>
            <person name="Tanifuji G."/>
            <person name="Burki F."/>
            <person name="Gruber A."/>
            <person name="Irimia M."/>
            <person name="Maruyama S."/>
            <person name="Arias M.C."/>
            <person name="Ball S.G."/>
            <person name="Gile G.H."/>
            <person name="Hirakawa Y."/>
            <person name="Hopkins J.F."/>
            <person name="Kuo A."/>
            <person name="Rensing S.A."/>
            <person name="Schmutz J."/>
            <person name="Symeonidi A."/>
            <person name="Elias M."/>
            <person name="Eveleigh R.J."/>
            <person name="Herman E.K."/>
            <person name="Klute M.J."/>
            <person name="Nakayama T."/>
            <person name="Obornik M."/>
            <person name="Reyes-Prieto A."/>
            <person name="Armbrust E.V."/>
            <person name="Aves S.J."/>
            <person name="Beiko R.G."/>
            <person name="Coutinho P."/>
            <person name="Dacks J.B."/>
            <person name="Durnford D.G."/>
            <person name="Fast N.M."/>
            <person name="Green B.R."/>
            <person name="Grisdale C.J."/>
            <person name="Hempel F."/>
            <person name="Henrissat B."/>
            <person name="Hoppner M.P."/>
            <person name="Ishida K."/>
            <person name="Kim E."/>
            <person name="Koreny L."/>
            <person name="Kroth P.G."/>
            <person name="Liu Y."/>
            <person name="Malik S.B."/>
            <person name="Maier U.G."/>
            <person name="McRose D."/>
            <person name="Mock T."/>
            <person name="Neilson J.A."/>
            <person name="Onodera N.T."/>
            <person name="Poole A.M."/>
            <person name="Pritham E.J."/>
            <person name="Richards T.A."/>
            <person name="Rocap G."/>
            <person name="Roy S.W."/>
            <person name="Sarai C."/>
            <person name="Schaack S."/>
            <person name="Shirato S."/>
            <person name="Slamovits C.H."/>
            <person name="Spencer D.F."/>
            <person name="Suzuki S."/>
            <person name="Worden A.Z."/>
            <person name="Zauner S."/>
            <person name="Barry K."/>
            <person name="Bell C."/>
            <person name="Bharti A.K."/>
            <person name="Crow J.A."/>
            <person name="Grimwood J."/>
            <person name="Kramer R."/>
            <person name="Lindquist E."/>
            <person name="Lucas S."/>
            <person name="Salamov A."/>
            <person name="McFadden G.I."/>
            <person name="Lane C.E."/>
            <person name="Keeling P.J."/>
            <person name="Gray M.W."/>
            <person name="Grigoriev I.V."/>
            <person name="Archibald J.M."/>
        </authorList>
    </citation>
    <scope>NUCLEOTIDE SEQUENCE</scope>
    <source>
        <strain evidence="2 4">CCMP2712</strain>
    </source>
</reference>
<feature type="region of interest" description="Disordered" evidence="1">
    <location>
        <begin position="114"/>
        <end position="133"/>
    </location>
</feature>
<reference evidence="4" key="2">
    <citation type="submission" date="2012-11" db="EMBL/GenBank/DDBJ databases">
        <authorList>
            <person name="Kuo A."/>
            <person name="Curtis B.A."/>
            <person name="Tanifuji G."/>
            <person name="Burki F."/>
            <person name="Gruber A."/>
            <person name="Irimia M."/>
            <person name="Maruyama S."/>
            <person name="Arias M.C."/>
            <person name="Ball S.G."/>
            <person name="Gile G.H."/>
            <person name="Hirakawa Y."/>
            <person name="Hopkins J.F."/>
            <person name="Rensing S.A."/>
            <person name="Schmutz J."/>
            <person name="Symeonidi A."/>
            <person name="Elias M."/>
            <person name="Eveleigh R.J."/>
            <person name="Herman E.K."/>
            <person name="Klute M.J."/>
            <person name="Nakayama T."/>
            <person name="Obornik M."/>
            <person name="Reyes-Prieto A."/>
            <person name="Armbrust E.V."/>
            <person name="Aves S.J."/>
            <person name="Beiko R.G."/>
            <person name="Coutinho P."/>
            <person name="Dacks J.B."/>
            <person name="Durnford D.G."/>
            <person name="Fast N.M."/>
            <person name="Green B.R."/>
            <person name="Grisdale C."/>
            <person name="Hempe F."/>
            <person name="Henrissat B."/>
            <person name="Hoppner M.P."/>
            <person name="Ishida K.-I."/>
            <person name="Kim E."/>
            <person name="Koreny L."/>
            <person name="Kroth P.G."/>
            <person name="Liu Y."/>
            <person name="Malik S.-B."/>
            <person name="Maier U.G."/>
            <person name="McRose D."/>
            <person name="Mock T."/>
            <person name="Neilson J.A."/>
            <person name="Onodera N.T."/>
            <person name="Poole A.M."/>
            <person name="Pritham E.J."/>
            <person name="Richards T.A."/>
            <person name="Rocap G."/>
            <person name="Roy S.W."/>
            <person name="Sarai C."/>
            <person name="Schaack S."/>
            <person name="Shirato S."/>
            <person name="Slamovits C.H."/>
            <person name="Spencer D.F."/>
            <person name="Suzuki S."/>
            <person name="Worden A.Z."/>
            <person name="Zauner S."/>
            <person name="Barry K."/>
            <person name="Bell C."/>
            <person name="Bharti A.K."/>
            <person name="Crow J.A."/>
            <person name="Grimwood J."/>
            <person name="Kramer R."/>
            <person name="Lindquist E."/>
            <person name="Lucas S."/>
            <person name="Salamov A."/>
            <person name="McFadden G.I."/>
            <person name="Lane C.E."/>
            <person name="Keeling P.J."/>
            <person name="Gray M.W."/>
            <person name="Grigoriev I.V."/>
            <person name="Archibald J.M."/>
        </authorList>
    </citation>
    <scope>NUCLEOTIDE SEQUENCE</scope>
    <source>
        <strain evidence="4">CCMP2712</strain>
    </source>
</reference>
<dbReference type="HOGENOM" id="CLU_684163_0_0_1"/>
<dbReference type="RefSeq" id="XP_005834272.1">
    <property type="nucleotide sequence ID" value="XM_005834215.1"/>
</dbReference>
<evidence type="ECO:0000313" key="2">
    <source>
        <dbReference type="EMBL" id="EKX47292.1"/>
    </source>
</evidence>
<evidence type="ECO:0000313" key="4">
    <source>
        <dbReference type="Proteomes" id="UP000011087"/>
    </source>
</evidence>
<dbReference type="KEGG" id="gtt:GUITHDRAFT_106742"/>
<dbReference type="AlphaFoldDB" id="L1JG66"/>
<sequence>MDEHNNNIMARDHLHNYMSPEYRTSAYQNSQNNILARLSRVRHERTFRSDIDHVLARSPYSGVADDLSAMNMRDSNSFPGHRYGNGYGYGSGFSAPAMPPPDSSEDDLAAQDLDANPFGEDENYELESDDSAESIEFQDSSFRSFEHPRDRDGAGSLDFPIITSGRSIDSHVLRNSPELQEEFTRGRRDVHMVLPSRAYEAVSLPGPNVSAHNLDGLGSFSGNQDAVTITLQTVAGGQMVQVSTTLRGEELAKRVARRTCELLRACGIAVNSDRIESNDTLALAESNTPELILSDFEERTAMRLAERVRSSLHSRYASRVPAEENEEDEDDGDDRWRDAAIVHDDRMWRADRGFETDHHDVRRSLSPNKDVGSMFRKKSEPLLTWQDRRDHPAIKFGLPHRSF</sequence>
<dbReference type="EnsemblProtists" id="EKX47292">
    <property type="protein sequence ID" value="EKX47292"/>
    <property type="gene ID" value="GUITHDRAFT_106742"/>
</dbReference>
<dbReference type="PaxDb" id="55529-EKX47292"/>
<feature type="region of interest" description="Disordered" evidence="1">
    <location>
        <begin position="315"/>
        <end position="335"/>
    </location>
</feature>
<evidence type="ECO:0000313" key="3">
    <source>
        <dbReference type="EnsemblProtists" id="EKX47292"/>
    </source>
</evidence>
<feature type="compositionally biased region" description="Acidic residues" evidence="1">
    <location>
        <begin position="323"/>
        <end position="333"/>
    </location>
</feature>
<protein>
    <submittedName>
        <fullName evidence="2 3">Uncharacterized protein</fullName>
    </submittedName>
</protein>
<dbReference type="EMBL" id="JH992990">
    <property type="protein sequence ID" value="EKX47292.1"/>
    <property type="molecule type" value="Genomic_DNA"/>
</dbReference>
<reference evidence="3" key="3">
    <citation type="submission" date="2015-06" db="UniProtKB">
        <authorList>
            <consortium name="EnsemblProtists"/>
        </authorList>
    </citation>
    <scope>IDENTIFICATION</scope>
</reference>
<dbReference type="Proteomes" id="UP000011087">
    <property type="component" value="Unassembled WGS sequence"/>
</dbReference>
<organism evidence="2">
    <name type="scientific">Guillardia theta (strain CCMP2712)</name>
    <name type="common">Cryptophyte</name>
    <dbReference type="NCBI Taxonomy" id="905079"/>
    <lineage>
        <taxon>Eukaryota</taxon>
        <taxon>Cryptophyceae</taxon>
        <taxon>Pyrenomonadales</taxon>
        <taxon>Geminigeraceae</taxon>
        <taxon>Guillardia</taxon>
    </lineage>
</organism>
<proteinExistence type="predicted"/>
<dbReference type="GeneID" id="17304058"/>
<gene>
    <name evidence="2" type="ORF">GUITHDRAFT_106742</name>
</gene>
<accession>L1JG66</accession>
<evidence type="ECO:0000256" key="1">
    <source>
        <dbReference type="SAM" id="MobiDB-lite"/>
    </source>
</evidence>
<name>L1JG66_GUITC</name>
<keyword evidence="4" id="KW-1185">Reference proteome</keyword>